<dbReference type="Proteomes" id="UP000824132">
    <property type="component" value="Unassembled WGS sequence"/>
</dbReference>
<reference evidence="1" key="2">
    <citation type="submission" date="2021-04" db="EMBL/GenBank/DDBJ databases">
        <authorList>
            <person name="Gilroy R."/>
        </authorList>
    </citation>
    <scope>NUCLEOTIDE SEQUENCE</scope>
    <source>
        <strain evidence="1">CHK187-5294</strain>
    </source>
</reference>
<evidence type="ECO:0000313" key="2">
    <source>
        <dbReference type="Proteomes" id="UP000824132"/>
    </source>
</evidence>
<sequence length="74" mass="8652">MEVIVNENRKLAEIWLTNAESRDERMEMKLKSLCREFKEKRYRAVVFRSGMGNLEDLTAALVSKNYRKSVAGKL</sequence>
<reference evidence="1" key="1">
    <citation type="journal article" date="2021" name="PeerJ">
        <title>Extensive microbial diversity within the chicken gut microbiome revealed by metagenomics and culture.</title>
        <authorList>
            <person name="Gilroy R."/>
            <person name="Ravi A."/>
            <person name="Getino M."/>
            <person name="Pursley I."/>
            <person name="Horton D.L."/>
            <person name="Alikhan N.F."/>
            <person name="Baker D."/>
            <person name="Gharbi K."/>
            <person name="Hall N."/>
            <person name="Watson M."/>
            <person name="Adriaenssens E.M."/>
            <person name="Foster-Nyarko E."/>
            <person name="Jarju S."/>
            <person name="Secka A."/>
            <person name="Antonio M."/>
            <person name="Oren A."/>
            <person name="Chaudhuri R.R."/>
            <person name="La Ragione R."/>
            <person name="Hildebrand F."/>
            <person name="Pallen M.J."/>
        </authorList>
    </citation>
    <scope>NUCLEOTIDE SEQUENCE</scope>
    <source>
        <strain evidence="1">CHK187-5294</strain>
    </source>
</reference>
<dbReference type="AlphaFoldDB" id="A0A9D2CZJ9"/>
<evidence type="ECO:0000313" key="1">
    <source>
        <dbReference type="EMBL" id="HIZ03772.1"/>
    </source>
</evidence>
<organism evidence="1 2">
    <name type="scientific">Candidatus Borkfalkia avistercoris</name>
    <dbReference type="NCBI Taxonomy" id="2838504"/>
    <lineage>
        <taxon>Bacteria</taxon>
        <taxon>Bacillati</taxon>
        <taxon>Bacillota</taxon>
        <taxon>Clostridia</taxon>
        <taxon>Christensenellales</taxon>
        <taxon>Christensenellaceae</taxon>
        <taxon>Candidatus Borkfalkia</taxon>
    </lineage>
</organism>
<accession>A0A9D2CZJ9</accession>
<gene>
    <name evidence="1" type="ORF">H9727_05745</name>
</gene>
<protein>
    <submittedName>
        <fullName evidence="1">Uncharacterized protein</fullName>
    </submittedName>
</protein>
<comment type="caution">
    <text evidence="1">The sequence shown here is derived from an EMBL/GenBank/DDBJ whole genome shotgun (WGS) entry which is preliminary data.</text>
</comment>
<proteinExistence type="predicted"/>
<dbReference type="EMBL" id="DXCL01000030">
    <property type="protein sequence ID" value="HIZ03772.1"/>
    <property type="molecule type" value="Genomic_DNA"/>
</dbReference>
<name>A0A9D2CZJ9_9FIRM</name>